<name>A0ABQ7BG83_BRACR</name>
<feature type="compositionally biased region" description="Basic and acidic residues" evidence="1">
    <location>
        <begin position="48"/>
        <end position="68"/>
    </location>
</feature>
<gene>
    <name evidence="2" type="ORF">DY000_02039657</name>
</gene>
<sequence>MATHYTATKSLEHEVIRKSDIDALIKALKESGTFGNTLGYSYTAHMMPRNENRKRISDKERDGAKFEDQNSPIRLSPRSHHPSSHASICRQISSPGKSS</sequence>
<keyword evidence="3" id="KW-1185">Reference proteome</keyword>
<feature type="compositionally biased region" description="Polar residues" evidence="1">
    <location>
        <begin position="90"/>
        <end position="99"/>
    </location>
</feature>
<dbReference type="EMBL" id="QGKV02001507">
    <property type="protein sequence ID" value="KAF3531165.1"/>
    <property type="molecule type" value="Genomic_DNA"/>
</dbReference>
<reference evidence="2 3" key="1">
    <citation type="journal article" date="2020" name="BMC Genomics">
        <title>Intraspecific diversification of the crop wild relative Brassica cretica Lam. using demographic model selection.</title>
        <authorList>
            <person name="Kioukis A."/>
            <person name="Michalopoulou V.A."/>
            <person name="Briers L."/>
            <person name="Pirintsos S."/>
            <person name="Studholme D.J."/>
            <person name="Pavlidis P."/>
            <person name="Sarris P.F."/>
        </authorList>
    </citation>
    <scope>NUCLEOTIDE SEQUENCE [LARGE SCALE GENOMIC DNA]</scope>
    <source>
        <strain evidence="3">cv. PFS-1207/04</strain>
    </source>
</reference>
<feature type="region of interest" description="Disordered" evidence="1">
    <location>
        <begin position="48"/>
        <end position="99"/>
    </location>
</feature>
<evidence type="ECO:0000256" key="1">
    <source>
        <dbReference type="SAM" id="MobiDB-lite"/>
    </source>
</evidence>
<organism evidence="2 3">
    <name type="scientific">Brassica cretica</name>
    <name type="common">Mustard</name>
    <dbReference type="NCBI Taxonomy" id="69181"/>
    <lineage>
        <taxon>Eukaryota</taxon>
        <taxon>Viridiplantae</taxon>
        <taxon>Streptophyta</taxon>
        <taxon>Embryophyta</taxon>
        <taxon>Tracheophyta</taxon>
        <taxon>Spermatophyta</taxon>
        <taxon>Magnoliopsida</taxon>
        <taxon>eudicotyledons</taxon>
        <taxon>Gunneridae</taxon>
        <taxon>Pentapetalae</taxon>
        <taxon>rosids</taxon>
        <taxon>malvids</taxon>
        <taxon>Brassicales</taxon>
        <taxon>Brassicaceae</taxon>
        <taxon>Brassiceae</taxon>
        <taxon>Brassica</taxon>
    </lineage>
</organism>
<proteinExistence type="predicted"/>
<accession>A0ABQ7BG83</accession>
<comment type="caution">
    <text evidence="2">The sequence shown here is derived from an EMBL/GenBank/DDBJ whole genome shotgun (WGS) entry which is preliminary data.</text>
</comment>
<dbReference type="Proteomes" id="UP000266723">
    <property type="component" value="Unassembled WGS sequence"/>
</dbReference>
<evidence type="ECO:0000313" key="3">
    <source>
        <dbReference type="Proteomes" id="UP000266723"/>
    </source>
</evidence>
<protein>
    <submittedName>
        <fullName evidence="2">Uncharacterized protein</fullName>
    </submittedName>
</protein>
<evidence type="ECO:0000313" key="2">
    <source>
        <dbReference type="EMBL" id="KAF3531165.1"/>
    </source>
</evidence>